<organism evidence="2">
    <name type="scientific">Cladocopium goreaui</name>
    <dbReference type="NCBI Taxonomy" id="2562237"/>
    <lineage>
        <taxon>Eukaryota</taxon>
        <taxon>Sar</taxon>
        <taxon>Alveolata</taxon>
        <taxon>Dinophyceae</taxon>
        <taxon>Suessiales</taxon>
        <taxon>Symbiodiniaceae</taxon>
        <taxon>Cladocopium</taxon>
    </lineage>
</organism>
<keyword evidence="4" id="KW-1185">Reference proteome</keyword>
<accession>A0A9P1FRH3</accession>
<evidence type="ECO:0000313" key="2">
    <source>
        <dbReference type="EMBL" id="CAI3985713.1"/>
    </source>
</evidence>
<feature type="compositionally biased region" description="Basic and acidic residues" evidence="1">
    <location>
        <begin position="1"/>
        <end position="17"/>
    </location>
</feature>
<gene>
    <name evidence="2" type="ORF">C1SCF055_LOCUS13134</name>
</gene>
<feature type="region of interest" description="Disordered" evidence="1">
    <location>
        <begin position="1"/>
        <end position="113"/>
    </location>
</feature>
<dbReference type="EMBL" id="CAMXCT010001013">
    <property type="protein sequence ID" value="CAI3985713.1"/>
    <property type="molecule type" value="Genomic_DNA"/>
</dbReference>
<feature type="compositionally biased region" description="Polar residues" evidence="1">
    <location>
        <begin position="46"/>
        <end position="59"/>
    </location>
</feature>
<comment type="caution">
    <text evidence="2">The sequence shown here is derived from an EMBL/GenBank/DDBJ whole genome shotgun (WGS) entry which is preliminary data.</text>
</comment>
<dbReference type="Proteomes" id="UP001152797">
    <property type="component" value="Unassembled WGS sequence"/>
</dbReference>
<proteinExistence type="predicted"/>
<name>A0A9P1FRH3_9DINO</name>
<dbReference type="EMBL" id="CAMXCT020001013">
    <property type="protein sequence ID" value="CAL1139088.1"/>
    <property type="molecule type" value="Genomic_DNA"/>
</dbReference>
<dbReference type="AlphaFoldDB" id="A0A9P1FRH3"/>
<dbReference type="EMBL" id="CAMXCT030001013">
    <property type="protein sequence ID" value="CAL4773025.1"/>
    <property type="molecule type" value="Genomic_DNA"/>
</dbReference>
<protein>
    <submittedName>
        <fullName evidence="2">Uncharacterized protein</fullName>
    </submittedName>
</protein>
<reference evidence="3 4" key="2">
    <citation type="submission" date="2024-05" db="EMBL/GenBank/DDBJ databases">
        <authorList>
            <person name="Chen Y."/>
            <person name="Shah S."/>
            <person name="Dougan E. K."/>
            <person name="Thang M."/>
            <person name="Chan C."/>
        </authorList>
    </citation>
    <scope>NUCLEOTIDE SEQUENCE [LARGE SCALE GENOMIC DNA]</scope>
</reference>
<evidence type="ECO:0000313" key="3">
    <source>
        <dbReference type="EMBL" id="CAL4773025.1"/>
    </source>
</evidence>
<feature type="compositionally biased region" description="Polar residues" evidence="1">
    <location>
        <begin position="82"/>
        <end position="92"/>
    </location>
</feature>
<reference evidence="2" key="1">
    <citation type="submission" date="2022-10" db="EMBL/GenBank/DDBJ databases">
        <authorList>
            <person name="Chen Y."/>
            <person name="Dougan E. K."/>
            <person name="Chan C."/>
            <person name="Rhodes N."/>
            <person name="Thang M."/>
        </authorList>
    </citation>
    <scope>NUCLEOTIDE SEQUENCE</scope>
</reference>
<evidence type="ECO:0000313" key="4">
    <source>
        <dbReference type="Proteomes" id="UP001152797"/>
    </source>
</evidence>
<evidence type="ECO:0000256" key="1">
    <source>
        <dbReference type="SAM" id="MobiDB-lite"/>
    </source>
</evidence>
<sequence length="174" mass="18816">MFSKQSAERFEKDRLIEDPTPGPGAYHLPSAVDGKGAILEEEKLESNLSPLSPPFTRTPTPARGRDEKENRVPLSARCGSPRTWSTPATQPTPKKAATPGGWTPGPAVAPGCEDRRQRDLRLASKLDMVRAGLSGESAIATVVGASSCFFYGLVCGKKVMEREDSKLQLEDSIY</sequence>